<sequence length="121" mass="13472">MMCIYVPLFCFCFCLVFRLGNNLPTAGSSRSSRSFRDRWRCPARLLPNALHRVLPPRTPAMLCCCGTCQKQGPRRTGLRGELLCTSDSFRHTSSRASAHGDSRSCGPLSRSVRYTVNASIL</sequence>
<organism evidence="2 3">
    <name type="scientific">Mycena belliarum</name>
    <dbReference type="NCBI Taxonomy" id="1033014"/>
    <lineage>
        <taxon>Eukaryota</taxon>
        <taxon>Fungi</taxon>
        <taxon>Dikarya</taxon>
        <taxon>Basidiomycota</taxon>
        <taxon>Agaricomycotina</taxon>
        <taxon>Agaricomycetes</taxon>
        <taxon>Agaricomycetidae</taxon>
        <taxon>Agaricales</taxon>
        <taxon>Marasmiineae</taxon>
        <taxon>Mycenaceae</taxon>
        <taxon>Mycena</taxon>
    </lineage>
</organism>
<gene>
    <name evidence="2" type="ORF">B0H15DRAFT_850763</name>
</gene>
<reference evidence="2" key="1">
    <citation type="submission" date="2023-03" db="EMBL/GenBank/DDBJ databases">
        <title>Massive genome expansion in bonnet fungi (Mycena s.s.) driven by repeated elements and novel gene families across ecological guilds.</title>
        <authorList>
            <consortium name="Lawrence Berkeley National Laboratory"/>
            <person name="Harder C.B."/>
            <person name="Miyauchi S."/>
            <person name="Viragh M."/>
            <person name="Kuo A."/>
            <person name="Thoen E."/>
            <person name="Andreopoulos B."/>
            <person name="Lu D."/>
            <person name="Skrede I."/>
            <person name="Drula E."/>
            <person name="Henrissat B."/>
            <person name="Morin E."/>
            <person name="Kohler A."/>
            <person name="Barry K."/>
            <person name="LaButti K."/>
            <person name="Morin E."/>
            <person name="Salamov A."/>
            <person name="Lipzen A."/>
            <person name="Mereny Z."/>
            <person name="Hegedus B."/>
            <person name="Baldrian P."/>
            <person name="Stursova M."/>
            <person name="Weitz H."/>
            <person name="Taylor A."/>
            <person name="Grigoriev I.V."/>
            <person name="Nagy L.G."/>
            <person name="Martin F."/>
            <person name="Kauserud H."/>
        </authorList>
    </citation>
    <scope>NUCLEOTIDE SEQUENCE</scope>
    <source>
        <strain evidence="2">CBHHK173m</strain>
    </source>
</reference>
<proteinExistence type="predicted"/>
<dbReference type="AlphaFoldDB" id="A0AAD6TXX8"/>
<evidence type="ECO:0000313" key="2">
    <source>
        <dbReference type="EMBL" id="KAJ7083370.1"/>
    </source>
</evidence>
<keyword evidence="1" id="KW-0732">Signal</keyword>
<evidence type="ECO:0000256" key="1">
    <source>
        <dbReference type="SAM" id="SignalP"/>
    </source>
</evidence>
<protein>
    <recommendedName>
        <fullName evidence="4">Secreted protein</fullName>
    </recommendedName>
</protein>
<dbReference type="EMBL" id="JARJCN010000041">
    <property type="protein sequence ID" value="KAJ7083370.1"/>
    <property type="molecule type" value="Genomic_DNA"/>
</dbReference>
<accession>A0AAD6TXX8</accession>
<evidence type="ECO:0000313" key="3">
    <source>
        <dbReference type="Proteomes" id="UP001222325"/>
    </source>
</evidence>
<dbReference type="Proteomes" id="UP001222325">
    <property type="component" value="Unassembled WGS sequence"/>
</dbReference>
<evidence type="ECO:0008006" key="4">
    <source>
        <dbReference type="Google" id="ProtNLM"/>
    </source>
</evidence>
<keyword evidence="3" id="KW-1185">Reference proteome</keyword>
<comment type="caution">
    <text evidence="2">The sequence shown here is derived from an EMBL/GenBank/DDBJ whole genome shotgun (WGS) entry which is preliminary data.</text>
</comment>
<name>A0AAD6TXX8_9AGAR</name>
<feature type="signal peptide" evidence="1">
    <location>
        <begin position="1"/>
        <end position="22"/>
    </location>
</feature>
<feature type="chain" id="PRO_5042074254" description="Secreted protein" evidence="1">
    <location>
        <begin position="23"/>
        <end position="121"/>
    </location>
</feature>